<dbReference type="EMBL" id="JAUSQX010000001">
    <property type="protein sequence ID" value="MDP9807066.1"/>
    <property type="molecule type" value="Genomic_DNA"/>
</dbReference>
<protein>
    <submittedName>
        <fullName evidence="3">Acyl carrier protein</fullName>
    </submittedName>
</protein>
<dbReference type="SUPFAM" id="SSF47336">
    <property type="entry name" value="ACP-like"/>
    <property type="match status" value="1"/>
</dbReference>
<sequence length="145" mass="15036">MADRHDLALARARVLLAQIAPEIPEKEIVPQAHLVDDLGLDAVSIWALAAGLEKMAKVEINDADITASTTVASLLEHALSDVPLEFLESTGGEADTPAEAKGTNGHATDAGMAQGEASAAQGEPGAEEPEDLQSALEDLADLFKS</sequence>
<evidence type="ECO:0000256" key="1">
    <source>
        <dbReference type="SAM" id="MobiDB-lite"/>
    </source>
</evidence>
<proteinExistence type="predicted"/>
<organism evidence="3 4">
    <name type="scientific">Trueperella bonasi</name>
    <dbReference type="NCBI Taxonomy" id="312286"/>
    <lineage>
        <taxon>Bacteria</taxon>
        <taxon>Bacillati</taxon>
        <taxon>Actinomycetota</taxon>
        <taxon>Actinomycetes</taxon>
        <taxon>Actinomycetales</taxon>
        <taxon>Actinomycetaceae</taxon>
        <taxon>Trueperella</taxon>
    </lineage>
</organism>
<feature type="domain" description="Carrier" evidence="2">
    <location>
        <begin position="6"/>
        <end position="82"/>
    </location>
</feature>
<gene>
    <name evidence="3" type="ORF">J2S70_001648</name>
</gene>
<evidence type="ECO:0000313" key="4">
    <source>
        <dbReference type="Proteomes" id="UP001243212"/>
    </source>
</evidence>
<dbReference type="RefSeq" id="WP_307683242.1">
    <property type="nucleotide sequence ID" value="NZ_JAUSQX010000001.1"/>
</dbReference>
<dbReference type="Pfam" id="PF00550">
    <property type="entry name" value="PP-binding"/>
    <property type="match status" value="1"/>
</dbReference>
<keyword evidence="4" id="KW-1185">Reference proteome</keyword>
<reference evidence="3 4" key="1">
    <citation type="submission" date="2023-07" db="EMBL/GenBank/DDBJ databases">
        <title>Sequencing the genomes of 1000 actinobacteria strains.</title>
        <authorList>
            <person name="Klenk H.-P."/>
        </authorList>
    </citation>
    <scope>NUCLEOTIDE SEQUENCE [LARGE SCALE GENOMIC DNA]</scope>
    <source>
        <strain evidence="3 4">DSM 17163</strain>
    </source>
</reference>
<feature type="compositionally biased region" description="Low complexity" evidence="1">
    <location>
        <begin position="110"/>
        <end position="124"/>
    </location>
</feature>
<evidence type="ECO:0000313" key="3">
    <source>
        <dbReference type="EMBL" id="MDP9807066.1"/>
    </source>
</evidence>
<dbReference type="InterPro" id="IPR036736">
    <property type="entry name" value="ACP-like_sf"/>
</dbReference>
<evidence type="ECO:0000259" key="2">
    <source>
        <dbReference type="PROSITE" id="PS50075"/>
    </source>
</evidence>
<dbReference type="InterPro" id="IPR009081">
    <property type="entry name" value="PP-bd_ACP"/>
</dbReference>
<feature type="region of interest" description="Disordered" evidence="1">
    <location>
        <begin position="86"/>
        <end position="132"/>
    </location>
</feature>
<dbReference type="Gene3D" id="1.10.1200.10">
    <property type="entry name" value="ACP-like"/>
    <property type="match status" value="1"/>
</dbReference>
<dbReference type="PROSITE" id="PS50075">
    <property type="entry name" value="CARRIER"/>
    <property type="match status" value="1"/>
</dbReference>
<accession>A0ABT9NI47</accession>
<name>A0ABT9NI47_9ACTO</name>
<dbReference type="Proteomes" id="UP001243212">
    <property type="component" value="Unassembled WGS sequence"/>
</dbReference>
<comment type="caution">
    <text evidence="3">The sequence shown here is derived from an EMBL/GenBank/DDBJ whole genome shotgun (WGS) entry which is preliminary data.</text>
</comment>